<organism evidence="2 3">
    <name type="scientific">Pararcticibacter amylolyticus</name>
    <dbReference type="NCBI Taxonomy" id="2173175"/>
    <lineage>
        <taxon>Bacteria</taxon>
        <taxon>Pseudomonadati</taxon>
        <taxon>Bacteroidota</taxon>
        <taxon>Sphingobacteriia</taxon>
        <taxon>Sphingobacteriales</taxon>
        <taxon>Sphingobacteriaceae</taxon>
        <taxon>Pararcticibacter</taxon>
    </lineage>
</organism>
<evidence type="ECO:0000313" key="2">
    <source>
        <dbReference type="EMBL" id="PWG79456.1"/>
    </source>
</evidence>
<dbReference type="AlphaFoldDB" id="A0A2U2PDJ3"/>
<evidence type="ECO:0000256" key="1">
    <source>
        <dbReference type="SAM" id="Phobius"/>
    </source>
</evidence>
<reference evidence="2 3" key="1">
    <citation type="submission" date="2018-04" db="EMBL/GenBank/DDBJ databases">
        <title>Pedobacter chongqingensis sp. nov., isolated from a rottenly hemp rope.</title>
        <authorList>
            <person name="Cai Y."/>
        </authorList>
    </citation>
    <scope>NUCLEOTIDE SEQUENCE [LARGE SCALE GENOMIC DNA]</scope>
    <source>
        <strain evidence="2 3">FJ4-8</strain>
    </source>
</reference>
<feature type="transmembrane region" description="Helical" evidence="1">
    <location>
        <begin position="61"/>
        <end position="78"/>
    </location>
</feature>
<proteinExistence type="predicted"/>
<comment type="caution">
    <text evidence="2">The sequence shown here is derived from an EMBL/GenBank/DDBJ whole genome shotgun (WGS) entry which is preliminary data.</text>
</comment>
<evidence type="ECO:0000313" key="3">
    <source>
        <dbReference type="Proteomes" id="UP000245647"/>
    </source>
</evidence>
<keyword evidence="1" id="KW-1133">Transmembrane helix</keyword>
<feature type="transmembrane region" description="Helical" evidence="1">
    <location>
        <begin position="31"/>
        <end position="49"/>
    </location>
</feature>
<dbReference type="EMBL" id="QEAS01000014">
    <property type="protein sequence ID" value="PWG79456.1"/>
    <property type="molecule type" value="Genomic_DNA"/>
</dbReference>
<keyword evidence="1" id="KW-0812">Transmembrane</keyword>
<keyword evidence="3" id="KW-1185">Reference proteome</keyword>
<dbReference type="Proteomes" id="UP000245647">
    <property type="component" value="Unassembled WGS sequence"/>
</dbReference>
<keyword evidence="1" id="KW-0472">Membrane</keyword>
<gene>
    <name evidence="2" type="ORF">DDR33_17005</name>
</gene>
<accession>A0A2U2PDJ3</accession>
<name>A0A2U2PDJ3_9SPHI</name>
<sequence>MKISQFVKALGIFPLFLYFLVTSIWDLSAVTKHYILAFVILTGSVSIFLRRRELQEKGKHTFLIMAICLVATALIFYFQGKAIE</sequence>
<feature type="transmembrane region" description="Helical" evidence="1">
    <location>
        <begin position="7"/>
        <end position="25"/>
    </location>
</feature>
<protein>
    <submittedName>
        <fullName evidence="2">Uncharacterized protein</fullName>
    </submittedName>
</protein>